<organism evidence="1 2">
    <name type="scientific">Allacma fusca</name>
    <dbReference type="NCBI Taxonomy" id="39272"/>
    <lineage>
        <taxon>Eukaryota</taxon>
        <taxon>Metazoa</taxon>
        <taxon>Ecdysozoa</taxon>
        <taxon>Arthropoda</taxon>
        <taxon>Hexapoda</taxon>
        <taxon>Collembola</taxon>
        <taxon>Symphypleona</taxon>
        <taxon>Sminthuridae</taxon>
        <taxon>Allacma</taxon>
    </lineage>
</organism>
<keyword evidence="2" id="KW-1185">Reference proteome</keyword>
<evidence type="ECO:0000313" key="2">
    <source>
        <dbReference type="Proteomes" id="UP000708208"/>
    </source>
</evidence>
<dbReference type="AlphaFoldDB" id="A0A8J2LMS6"/>
<evidence type="ECO:0000313" key="1">
    <source>
        <dbReference type="EMBL" id="CAG7825155.1"/>
    </source>
</evidence>
<gene>
    <name evidence="1" type="ORF">AFUS01_LOCUS35279</name>
</gene>
<name>A0A8J2LMS6_9HEXA</name>
<protein>
    <submittedName>
        <fullName evidence="1">Uncharacterized protein</fullName>
    </submittedName>
</protein>
<feature type="non-terminal residue" evidence="1">
    <location>
        <position position="1"/>
    </location>
</feature>
<reference evidence="1" key="1">
    <citation type="submission" date="2021-06" db="EMBL/GenBank/DDBJ databases">
        <authorList>
            <person name="Hodson N. C."/>
            <person name="Mongue J. A."/>
            <person name="Jaron S. K."/>
        </authorList>
    </citation>
    <scope>NUCLEOTIDE SEQUENCE</scope>
</reference>
<proteinExistence type="predicted"/>
<dbReference type="Proteomes" id="UP000708208">
    <property type="component" value="Unassembled WGS sequence"/>
</dbReference>
<dbReference type="EMBL" id="CAJVCH010535212">
    <property type="protein sequence ID" value="CAG7825155.1"/>
    <property type="molecule type" value="Genomic_DNA"/>
</dbReference>
<accession>A0A8J2LMS6</accession>
<sequence length="57" mass="6682">MSFEIIDKVLDELKLSELYKQRFHDEFITDDVMDIVSQEGGESMKDELRQVVSCFGH</sequence>
<dbReference type="OrthoDB" id="6781906at2759"/>
<comment type="caution">
    <text evidence="1">The sequence shown here is derived from an EMBL/GenBank/DDBJ whole genome shotgun (WGS) entry which is preliminary data.</text>
</comment>